<dbReference type="InterPro" id="IPR015421">
    <property type="entry name" value="PyrdxlP-dep_Trfase_major"/>
</dbReference>
<dbReference type="CDD" id="cd00609">
    <property type="entry name" value="AAT_like"/>
    <property type="match status" value="1"/>
</dbReference>
<comment type="caution">
    <text evidence="4">The sequence shown here is derived from an EMBL/GenBank/DDBJ whole genome shotgun (WGS) entry which is preliminary data.</text>
</comment>
<keyword evidence="2" id="KW-0663">Pyridoxal phosphate</keyword>
<accession>A0A1B7YH09</accession>
<dbReference type="Proteomes" id="UP000092177">
    <property type="component" value="Chromosome 3"/>
</dbReference>
<dbReference type="VEuPathDB" id="FungiDB:CH63R_03653"/>
<dbReference type="InterPro" id="IPR015422">
    <property type="entry name" value="PyrdxlP-dep_Trfase_small"/>
</dbReference>
<name>A0A1B7YH09_COLHI</name>
<dbReference type="GO" id="GO:0030170">
    <property type="term" value="F:pyridoxal phosphate binding"/>
    <property type="evidence" value="ECO:0007669"/>
    <property type="project" value="InterPro"/>
</dbReference>
<dbReference type="GeneID" id="28862735"/>
<dbReference type="InterPro" id="IPR015424">
    <property type="entry name" value="PyrdxlP-dep_Trfase"/>
</dbReference>
<dbReference type="GO" id="GO:0006520">
    <property type="term" value="P:amino acid metabolic process"/>
    <property type="evidence" value="ECO:0007669"/>
    <property type="project" value="TreeGrafter"/>
</dbReference>
<dbReference type="InterPro" id="IPR050478">
    <property type="entry name" value="Ethylene_sulfur-biosynth"/>
</dbReference>
<keyword evidence="5" id="KW-1185">Reference proteome</keyword>
<evidence type="ECO:0000256" key="1">
    <source>
        <dbReference type="ARBA" id="ARBA00007441"/>
    </source>
</evidence>
<reference evidence="5" key="1">
    <citation type="journal article" date="2017" name="BMC Genomics">
        <title>Gapless genome assembly of Colletotrichum higginsianum reveals chromosome structure and association of transposable elements with secondary metabolite gene clusters.</title>
        <authorList>
            <person name="Dallery J.-F."/>
            <person name="Lapalu N."/>
            <person name="Zampounis A."/>
            <person name="Pigne S."/>
            <person name="Luyten I."/>
            <person name="Amselem J."/>
            <person name="Wittenberg A.H.J."/>
            <person name="Zhou S."/>
            <person name="de Queiroz M.V."/>
            <person name="Robin G.P."/>
            <person name="Auger A."/>
            <person name="Hainaut M."/>
            <person name="Henrissat B."/>
            <person name="Kim K.-T."/>
            <person name="Lee Y.-H."/>
            <person name="Lespinet O."/>
            <person name="Schwartz D.C."/>
            <person name="Thon M.R."/>
            <person name="O'Connell R.J."/>
        </authorList>
    </citation>
    <scope>NUCLEOTIDE SEQUENCE [LARGE SCALE GENOMIC DNA]</scope>
    <source>
        <strain evidence="5">IMI 349063</strain>
    </source>
</reference>
<evidence type="ECO:0000256" key="2">
    <source>
        <dbReference type="ARBA" id="ARBA00022898"/>
    </source>
</evidence>
<comment type="similarity">
    <text evidence="1">Belongs to the class-I pyridoxal-phosphate-dependent aminotransferase family.</text>
</comment>
<sequence>MTCTTSPNGAMLSPRGAKTASALRRPWRFAPAQTYSASNPSGVISFALASNALVLDDIASFAARVPLPPDVFTYGYSTAGGARLRAAVASHLNRTFGPHTPLAPDDVQLASGATAVQCVLAFALASAGEGVLTSRPVYGRFELDFGNEMGVEVVYADTTPDTCLEPGVVEAFEAALRRSHARGVRIRAVMIVNPNNPLGRCYPRETLVGIMRFCQRHRIHLISDEIYGLSVFSSSSSSSSSSSEPLPAFTSVLSIDPEGVVDPDLVHVEYGLAKDFAAPGMRLGALVSRNRALHEAFSSVVRFHSPAGPSVAIAAAMLEDRGWHDGFVCGSREKLAAAYGFVTRGLEDLGVGYVRANAGFFVYVDLSPWLPPPPPRGEGYGTDQEREFALAQKILEKGVFLHPCEEHCLAPGWFRVVYTQSQDIIGEGLKRLGDALTSLPWAASKSKHS</sequence>
<proteinExistence type="inferred from homology"/>
<evidence type="ECO:0000313" key="5">
    <source>
        <dbReference type="Proteomes" id="UP000092177"/>
    </source>
</evidence>
<dbReference type="EMBL" id="LTAN01000003">
    <property type="protein sequence ID" value="OBR11357.1"/>
    <property type="molecule type" value="Genomic_DNA"/>
</dbReference>
<dbReference type="Pfam" id="PF00155">
    <property type="entry name" value="Aminotran_1_2"/>
    <property type="match status" value="1"/>
</dbReference>
<organism evidence="4 5">
    <name type="scientific">Colletotrichum higginsianum (strain IMI 349063)</name>
    <name type="common">Crucifer anthracnose fungus</name>
    <dbReference type="NCBI Taxonomy" id="759273"/>
    <lineage>
        <taxon>Eukaryota</taxon>
        <taxon>Fungi</taxon>
        <taxon>Dikarya</taxon>
        <taxon>Ascomycota</taxon>
        <taxon>Pezizomycotina</taxon>
        <taxon>Sordariomycetes</taxon>
        <taxon>Hypocreomycetidae</taxon>
        <taxon>Glomerellales</taxon>
        <taxon>Glomerellaceae</taxon>
        <taxon>Colletotrichum</taxon>
        <taxon>Colletotrichum destructivum species complex</taxon>
    </lineage>
</organism>
<dbReference type="SUPFAM" id="SSF53383">
    <property type="entry name" value="PLP-dependent transferases"/>
    <property type="match status" value="1"/>
</dbReference>
<dbReference type="InterPro" id="IPR004839">
    <property type="entry name" value="Aminotransferase_I/II_large"/>
</dbReference>
<feature type="domain" description="Aminotransferase class I/classII large" evidence="3">
    <location>
        <begin position="78"/>
        <end position="423"/>
    </location>
</feature>
<dbReference type="OrthoDB" id="7042322at2759"/>
<dbReference type="RefSeq" id="XP_018159874.1">
    <property type="nucleotide sequence ID" value="XM_018298628.1"/>
</dbReference>
<evidence type="ECO:0000259" key="3">
    <source>
        <dbReference type="Pfam" id="PF00155"/>
    </source>
</evidence>
<dbReference type="PANTHER" id="PTHR43795:SF39">
    <property type="entry name" value="AMINOTRANSFERASE CLASS I_CLASSII DOMAIN-CONTAINING PROTEIN"/>
    <property type="match status" value="1"/>
</dbReference>
<dbReference type="InterPro" id="IPR004838">
    <property type="entry name" value="NHTrfase_class1_PyrdxlP-BS"/>
</dbReference>
<gene>
    <name evidence="4" type="ORF">CH63R_03653</name>
</gene>
<dbReference type="PROSITE" id="PS00105">
    <property type="entry name" value="AA_TRANSFER_CLASS_1"/>
    <property type="match status" value="1"/>
</dbReference>
<dbReference type="Gene3D" id="3.90.1150.10">
    <property type="entry name" value="Aspartate Aminotransferase, domain 1"/>
    <property type="match status" value="1"/>
</dbReference>
<protein>
    <submittedName>
        <fullName evidence="4">1-aminocyclopropane-1-carboxylate synthase</fullName>
    </submittedName>
</protein>
<dbReference type="PRINTS" id="PR00753">
    <property type="entry name" value="ACCSYNTHASE"/>
</dbReference>
<dbReference type="GO" id="GO:0008483">
    <property type="term" value="F:transaminase activity"/>
    <property type="evidence" value="ECO:0007669"/>
    <property type="project" value="TreeGrafter"/>
</dbReference>
<dbReference type="PANTHER" id="PTHR43795">
    <property type="entry name" value="BIFUNCTIONAL ASPARTATE AMINOTRANSFERASE AND GLUTAMATE/ASPARTATE-PREPHENATE AMINOTRANSFERASE-RELATED"/>
    <property type="match status" value="1"/>
</dbReference>
<dbReference type="Gene3D" id="3.40.640.10">
    <property type="entry name" value="Type I PLP-dependent aspartate aminotransferase-like (Major domain)"/>
    <property type="match status" value="1"/>
</dbReference>
<dbReference type="KEGG" id="chig:CH63R_03653"/>
<evidence type="ECO:0000313" key="4">
    <source>
        <dbReference type="EMBL" id="OBR11357.1"/>
    </source>
</evidence>
<dbReference type="AlphaFoldDB" id="A0A1B7YH09"/>